<dbReference type="PANTHER" id="PTHR43790:SF3">
    <property type="entry name" value="D-ALLOSE IMPORT ATP-BINDING PROTEIN ALSA-RELATED"/>
    <property type="match status" value="1"/>
</dbReference>
<keyword evidence="8" id="KW-0472">Membrane</keyword>
<keyword evidence="1" id="KW-0813">Transport</keyword>
<gene>
    <name evidence="10" type="ORF">H9632_11215</name>
</gene>
<name>A0ABR8XNY0_9BACL</name>
<evidence type="ECO:0000313" key="10">
    <source>
        <dbReference type="EMBL" id="MBD8033643.1"/>
    </source>
</evidence>
<evidence type="ECO:0000313" key="11">
    <source>
        <dbReference type="Proteomes" id="UP000600565"/>
    </source>
</evidence>
<evidence type="ECO:0000256" key="8">
    <source>
        <dbReference type="ARBA" id="ARBA00023136"/>
    </source>
</evidence>
<protein>
    <submittedName>
        <fullName evidence="10">Sugar ABC transporter ATP-binding protein</fullName>
    </submittedName>
</protein>
<dbReference type="PROSITE" id="PS00211">
    <property type="entry name" value="ABC_TRANSPORTER_1"/>
    <property type="match status" value="1"/>
</dbReference>
<dbReference type="PROSITE" id="PS50893">
    <property type="entry name" value="ABC_TRANSPORTER_2"/>
    <property type="match status" value="2"/>
</dbReference>
<evidence type="ECO:0000259" key="9">
    <source>
        <dbReference type="PROSITE" id="PS50893"/>
    </source>
</evidence>
<evidence type="ECO:0000256" key="6">
    <source>
        <dbReference type="ARBA" id="ARBA00022840"/>
    </source>
</evidence>
<dbReference type="InterPro" id="IPR017871">
    <property type="entry name" value="ABC_transporter-like_CS"/>
</dbReference>
<evidence type="ECO:0000256" key="3">
    <source>
        <dbReference type="ARBA" id="ARBA00022597"/>
    </source>
</evidence>
<keyword evidence="2" id="KW-1003">Cell membrane</keyword>
<dbReference type="InterPro" id="IPR003593">
    <property type="entry name" value="AAA+_ATPase"/>
</dbReference>
<dbReference type="GO" id="GO:0005524">
    <property type="term" value="F:ATP binding"/>
    <property type="evidence" value="ECO:0007669"/>
    <property type="project" value="UniProtKB-KW"/>
</dbReference>
<dbReference type="CDD" id="cd03215">
    <property type="entry name" value="ABC_Carb_Monos_II"/>
    <property type="match status" value="1"/>
</dbReference>
<dbReference type="SMART" id="SM00382">
    <property type="entry name" value="AAA"/>
    <property type="match status" value="2"/>
</dbReference>
<evidence type="ECO:0000256" key="5">
    <source>
        <dbReference type="ARBA" id="ARBA00022741"/>
    </source>
</evidence>
<feature type="domain" description="ABC transporter" evidence="9">
    <location>
        <begin position="249"/>
        <end position="493"/>
    </location>
</feature>
<evidence type="ECO:0000256" key="1">
    <source>
        <dbReference type="ARBA" id="ARBA00022448"/>
    </source>
</evidence>
<sequence length="498" mass="54979">MIEMKGIKKAFNRNVVLNNVEFTLLDGEIHALMGENGAGKSTMMKILAGIYSRDEGDVLVDGQSYTFTSAKDAESLGIHVIHQELNILPHLSVAENLFLGKEKTIGRTGFLRTREMNKEAQTLLAKLGLHIDVRQPAGSLSVGKQQLIEIAKAINSEAKYIVMDEPTAALTDREIETLFDTIRELKAKGLSFVYISHRMEEIFAICDRITILRDGEYVGVREISKTSFDEIVKMMVGRELGERYPSRDAKIGEVALEVKGLTCPAVCKDINFQIRKGEILAFAGLMGAGRTEVAQAIFGNLKKSKGDIFIHGEKVTIKSPIQAMKYGIGFVTEDRKTEGLVLDFSIKENMFLTNLKSIAKGSFIQAQQEQLQATKYIEQLNIRCSDATQSVGSLSGGNQQKVVIAKWLSTKPDILILDEPTRGVDIGAKKEIYSIMNKLAEEGVAILMISSELPEVLGMADRVIVMHEGRQTAILDNVDLTQETIMNYATGGEEVVKN</sequence>
<dbReference type="PANTHER" id="PTHR43790">
    <property type="entry name" value="CARBOHYDRATE TRANSPORT ATP-BINDING PROTEIN MG119-RELATED"/>
    <property type="match status" value="1"/>
</dbReference>
<keyword evidence="5" id="KW-0547">Nucleotide-binding</keyword>
<dbReference type="Gene3D" id="3.40.50.300">
    <property type="entry name" value="P-loop containing nucleotide triphosphate hydrolases"/>
    <property type="match status" value="2"/>
</dbReference>
<keyword evidence="7" id="KW-1278">Translocase</keyword>
<accession>A0ABR8XNY0</accession>
<dbReference type="CDD" id="cd03216">
    <property type="entry name" value="ABC_Carb_Monos_I"/>
    <property type="match status" value="1"/>
</dbReference>
<dbReference type="SUPFAM" id="SSF52540">
    <property type="entry name" value="P-loop containing nucleoside triphosphate hydrolases"/>
    <property type="match status" value="2"/>
</dbReference>
<reference evidence="10 11" key="1">
    <citation type="submission" date="2020-08" db="EMBL/GenBank/DDBJ databases">
        <title>A Genomic Blueprint of the Chicken Gut Microbiome.</title>
        <authorList>
            <person name="Gilroy R."/>
            <person name="Ravi A."/>
            <person name="Getino M."/>
            <person name="Pursley I."/>
            <person name="Horton D.L."/>
            <person name="Alikhan N.-F."/>
            <person name="Baker D."/>
            <person name="Gharbi K."/>
            <person name="Hall N."/>
            <person name="Watson M."/>
            <person name="Adriaenssens E.M."/>
            <person name="Foster-Nyarko E."/>
            <person name="Jarju S."/>
            <person name="Secka A."/>
            <person name="Antonio M."/>
            <person name="Oren A."/>
            <person name="Chaudhuri R."/>
            <person name="La Ragione R.M."/>
            <person name="Hildebrand F."/>
            <person name="Pallen M.J."/>
        </authorList>
    </citation>
    <scope>NUCLEOTIDE SEQUENCE [LARGE SCALE GENOMIC DNA]</scope>
    <source>
        <strain evidence="10 11">Sa1YVA6</strain>
    </source>
</reference>
<dbReference type="InterPro" id="IPR003439">
    <property type="entry name" value="ABC_transporter-like_ATP-bd"/>
</dbReference>
<comment type="caution">
    <text evidence="10">The sequence shown here is derived from an EMBL/GenBank/DDBJ whole genome shotgun (WGS) entry which is preliminary data.</text>
</comment>
<proteinExistence type="predicted"/>
<evidence type="ECO:0000256" key="7">
    <source>
        <dbReference type="ARBA" id="ARBA00022967"/>
    </source>
</evidence>
<keyword evidence="3" id="KW-0762">Sugar transport</keyword>
<keyword evidence="11" id="KW-1185">Reference proteome</keyword>
<dbReference type="EMBL" id="JACSPW010000009">
    <property type="protein sequence ID" value="MBD8033643.1"/>
    <property type="molecule type" value="Genomic_DNA"/>
</dbReference>
<dbReference type="InterPro" id="IPR027417">
    <property type="entry name" value="P-loop_NTPase"/>
</dbReference>
<evidence type="ECO:0000256" key="2">
    <source>
        <dbReference type="ARBA" id="ARBA00022475"/>
    </source>
</evidence>
<dbReference type="Pfam" id="PF00005">
    <property type="entry name" value="ABC_tran"/>
    <property type="match status" value="2"/>
</dbReference>
<organism evidence="10 11">
    <name type="scientific">Solibacillus merdavium</name>
    <dbReference type="NCBI Taxonomy" id="2762218"/>
    <lineage>
        <taxon>Bacteria</taxon>
        <taxon>Bacillati</taxon>
        <taxon>Bacillota</taxon>
        <taxon>Bacilli</taxon>
        <taxon>Bacillales</taxon>
        <taxon>Caryophanaceae</taxon>
        <taxon>Solibacillus</taxon>
    </lineage>
</organism>
<dbReference type="InterPro" id="IPR050107">
    <property type="entry name" value="ABC_carbohydrate_import_ATPase"/>
</dbReference>
<keyword evidence="4" id="KW-0677">Repeat</keyword>
<dbReference type="Proteomes" id="UP000600565">
    <property type="component" value="Unassembled WGS sequence"/>
</dbReference>
<dbReference type="RefSeq" id="WP_191704169.1">
    <property type="nucleotide sequence ID" value="NZ_JACSPW010000009.1"/>
</dbReference>
<evidence type="ECO:0000256" key="4">
    <source>
        <dbReference type="ARBA" id="ARBA00022737"/>
    </source>
</evidence>
<keyword evidence="6 10" id="KW-0067">ATP-binding</keyword>
<feature type="domain" description="ABC transporter" evidence="9">
    <location>
        <begin position="2"/>
        <end position="239"/>
    </location>
</feature>